<dbReference type="RefSeq" id="WP_169342679.1">
    <property type="nucleotide sequence ID" value="NZ_JABBJJ010000002.1"/>
</dbReference>
<evidence type="ECO:0000313" key="1">
    <source>
        <dbReference type="EMBL" id="NMO13401.1"/>
    </source>
</evidence>
<organism evidence="1 2">
    <name type="scientific">Pyxidicoccus fallax</name>
    <dbReference type="NCBI Taxonomy" id="394095"/>
    <lineage>
        <taxon>Bacteria</taxon>
        <taxon>Pseudomonadati</taxon>
        <taxon>Myxococcota</taxon>
        <taxon>Myxococcia</taxon>
        <taxon>Myxococcales</taxon>
        <taxon>Cystobacterineae</taxon>
        <taxon>Myxococcaceae</taxon>
        <taxon>Pyxidicoccus</taxon>
    </lineage>
</organism>
<dbReference type="AlphaFoldDB" id="A0A848LAQ9"/>
<comment type="caution">
    <text evidence="1">The sequence shown here is derived from an EMBL/GenBank/DDBJ whole genome shotgun (WGS) entry which is preliminary data.</text>
</comment>
<dbReference type="EMBL" id="JABBJJ010000002">
    <property type="protein sequence ID" value="NMO13401.1"/>
    <property type="molecule type" value="Genomic_DNA"/>
</dbReference>
<keyword evidence="2" id="KW-1185">Reference proteome</keyword>
<gene>
    <name evidence="1" type="ORF">HG543_00755</name>
</gene>
<evidence type="ECO:0000313" key="2">
    <source>
        <dbReference type="Proteomes" id="UP000518300"/>
    </source>
</evidence>
<accession>A0A848LAQ9</accession>
<sequence>MKLKLALAAVVMCIGFTVGYGTRAEAESSCESCWESYEICLSTVVTSTQEAACIRQLRQCRTAWCE</sequence>
<protein>
    <submittedName>
        <fullName evidence="1">Uncharacterized protein</fullName>
    </submittedName>
</protein>
<dbReference type="Proteomes" id="UP000518300">
    <property type="component" value="Unassembled WGS sequence"/>
</dbReference>
<name>A0A848LAQ9_9BACT</name>
<proteinExistence type="predicted"/>
<reference evidence="1 2" key="1">
    <citation type="submission" date="2020-04" db="EMBL/GenBank/DDBJ databases">
        <title>Draft genome of Pyxidicoccus fallax type strain.</title>
        <authorList>
            <person name="Whitworth D.E."/>
        </authorList>
    </citation>
    <scope>NUCLEOTIDE SEQUENCE [LARGE SCALE GENOMIC DNA]</scope>
    <source>
        <strain evidence="1 2">DSM 14698</strain>
    </source>
</reference>